<dbReference type="RefSeq" id="WP_020430257.1">
    <property type="nucleotide sequence ID" value="NZ_AGBD01001024.1"/>
</dbReference>
<protein>
    <submittedName>
        <fullName evidence="1">Uncharacterized protein</fullName>
    </submittedName>
</protein>
<dbReference type="EMBL" id="LN831776">
    <property type="protein sequence ID" value="CQR57482.1"/>
    <property type="molecule type" value="Genomic_DNA"/>
</dbReference>
<gene>
    <name evidence="1" type="ORF">PRIO_5081</name>
</gene>
<dbReference type="HOGENOM" id="CLU_203924_0_0_9"/>
<evidence type="ECO:0000313" key="1">
    <source>
        <dbReference type="EMBL" id="CQR57482.1"/>
    </source>
</evidence>
<accession>A0A0E4CYI9</accession>
<dbReference type="AlphaFoldDB" id="A0A0E4CYI9"/>
<dbReference type="KEGG" id="pri:PRIO_5081"/>
<dbReference type="Proteomes" id="UP000033163">
    <property type="component" value="Chromosome I"/>
</dbReference>
<organism evidence="1 2">
    <name type="scientific">Paenibacillus riograndensis SBR5</name>
    <dbReference type="NCBI Taxonomy" id="1073571"/>
    <lineage>
        <taxon>Bacteria</taxon>
        <taxon>Bacillati</taxon>
        <taxon>Bacillota</taxon>
        <taxon>Bacilli</taxon>
        <taxon>Bacillales</taxon>
        <taxon>Paenibacillaceae</taxon>
        <taxon>Paenibacillus</taxon>
        <taxon>Paenibacillus sonchi group</taxon>
    </lineage>
</organism>
<sequence length="53" mass="5740">MEIHSDSYKVAALGNQGDAVEIIRQAEAAIAQINGNKPVTLIAYERTEPNSNK</sequence>
<evidence type="ECO:0000313" key="2">
    <source>
        <dbReference type="Proteomes" id="UP000033163"/>
    </source>
</evidence>
<proteinExistence type="predicted"/>
<reference evidence="2" key="1">
    <citation type="submission" date="2015-03" db="EMBL/GenBank/DDBJ databases">
        <authorList>
            <person name="Wibberg D."/>
        </authorList>
    </citation>
    <scope>NUCLEOTIDE SEQUENCE [LARGE SCALE GENOMIC DNA]</scope>
</reference>
<name>A0A0E4CYI9_9BACL</name>
<dbReference type="PATRIC" id="fig|1073571.4.peg.5457"/>